<keyword evidence="1" id="KW-1133">Transmembrane helix</keyword>
<organism evidence="2 3">
    <name type="scientific">Naegleria fowleri</name>
    <name type="common">Brain eating amoeba</name>
    <dbReference type="NCBI Taxonomy" id="5763"/>
    <lineage>
        <taxon>Eukaryota</taxon>
        <taxon>Discoba</taxon>
        <taxon>Heterolobosea</taxon>
        <taxon>Tetramitia</taxon>
        <taxon>Eutetramitia</taxon>
        <taxon>Vahlkampfiidae</taxon>
        <taxon>Naegleria</taxon>
    </lineage>
</organism>
<dbReference type="VEuPathDB" id="AmoebaDB:FDP41_008178"/>
<accession>A0A6A5BHH2</accession>
<dbReference type="Proteomes" id="UP000444721">
    <property type="component" value="Unassembled WGS sequence"/>
</dbReference>
<dbReference type="GeneID" id="68115396"/>
<dbReference type="RefSeq" id="XP_044558187.1">
    <property type="nucleotide sequence ID" value="XM_044712003.1"/>
</dbReference>
<keyword evidence="1" id="KW-0472">Membrane</keyword>
<dbReference type="AlphaFoldDB" id="A0A6A5BHH2"/>
<dbReference type="VEuPathDB" id="AmoebaDB:NfTy_091600"/>
<evidence type="ECO:0000313" key="2">
    <source>
        <dbReference type="EMBL" id="KAF0973474.1"/>
    </source>
</evidence>
<name>A0A6A5BHH2_NAEFO</name>
<keyword evidence="3" id="KW-1185">Reference proteome</keyword>
<dbReference type="EMBL" id="VFQX01000060">
    <property type="protein sequence ID" value="KAF0973474.1"/>
    <property type="molecule type" value="Genomic_DNA"/>
</dbReference>
<protein>
    <submittedName>
        <fullName evidence="2">Uncharacterized protein</fullName>
    </submittedName>
</protein>
<sequence length="186" mass="21672">MKSSRSEHTTLSSSELLQKNSSLLQVLLSDNKSNPSDHKGSSKSMNTSNRILQLLKLIYHFISKYFPKLMTLLLGFVFVKLYISKVFPSFHGWWKFTNNDSSEENSSQYHLGGMISHTSQNPYTFPSHNDTINQVKMEFYGHYVNPITGLPSFPDYMTRDEMQLEELRRMDGTNDWMQRNTSTRQR</sequence>
<comment type="caution">
    <text evidence="2">The sequence shown here is derived from an EMBL/GenBank/DDBJ whole genome shotgun (WGS) entry which is preliminary data.</text>
</comment>
<evidence type="ECO:0000256" key="1">
    <source>
        <dbReference type="SAM" id="Phobius"/>
    </source>
</evidence>
<reference evidence="2 3" key="1">
    <citation type="journal article" date="2019" name="Sci. Rep.">
        <title>Nanopore sequencing improves the draft genome of the human pathogenic amoeba Naegleria fowleri.</title>
        <authorList>
            <person name="Liechti N."/>
            <person name="Schurch N."/>
            <person name="Bruggmann R."/>
            <person name="Wittwer M."/>
        </authorList>
    </citation>
    <scope>NUCLEOTIDE SEQUENCE [LARGE SCALE GENOMIC DNA]</scope>
    <source>
        <strain evidence="2 3">ATCC 30894</strain>
    </source>
</reference>
<feature type="transmembrane region" description="Helical" evidence="1">
    <location>
        <begin position="65"/>
        <end position="83"/>
    </location>
</feature>
<gene>
    <name evidence="2" type="ORF">FDP41_008178</name>
</gene>
<keyword evidence="1" id="KW-0812">Transmembrane</keyword>
<dbReference type="VEuPathDB" id="AmoebaDB:NF0003620"/>
<evidence type="ECO:0000313" key="3">
    <source>
        <dbReference type="Proteomes" id="UP000444721"/>
    </source>
</evidence>
<proteinExistence type="predicted"/>
<dbReference type="OrthoDB" id="10421928at2759"/>